<dbReference type="GO" id="GO:0016757">
    <property type="term" value="F:glycosyltransferase activity"/>
    <property type="evidence" value="ECO:0007669"/>
    <property type="project" value="UniProtKB-KW"/>
</dbReference>
<dbReference type="InterPro" id="IPR000836">
    <property type="entry name" value="PRTase_dom"/>
</dbReference>
<organism evidence="2 3">
    <name type="scientific">Pseudomonas granadensis</name>
    <dbReference type="NCBI Taxonomy" id="1421430"/>
    <lineage>
        <taxon>Bacteria</taxon>
        <taxon>Pseudomonadati</taxon>
        <taxon>Pseudomonadota</taxon>
        <taxon>Gammaproteobacteria</taxon>
        <taxon>Pseudomonadales</taxon>
        <taxon>Pseudomonadaceae</taxon>
        <taxon>Pseudomonas</taxon>
    </lineage>
</organism>
<dbReference type="Proteomes" id="UP000663686">
    <property type="component" value="Chromosome"/>
</dbReference>
<keyword evidence="3" id="KW-1185">Reference proteome</keyword>
<evidence type="ECO:0000313" key="2">
    <source>
        <dbReference type="EMBL" id="QRK83375.1"/>
    </source>
</evidence>
<feature type="transmembrane region" description="Helical" evidence="1">
    <location>
        <begin position="301"/>
        <end position="325"/>
    </location>
</feature>
<evidence type="ECO:0000313" key="3">
    <source>
        <dbReference type="Proteomes" id="UP000663686"/>
    </source>
</evidence>
<keyword evidence="2" id="KW-0328">Glycosyltransferase</keyword>
<keyword evidence="1" id="KW-1133">Transmembrane helix</keyword>
<gene>
    <name evidence="2" type="ORF">JN757_22960</name>
</gene>
<keyword evidence="2" id="KW-0808">Transferase</keyword>
<evidence type="ECO:0000256" key="1">
    <source>
        <dbReference type="SAM" id="Phobius"/>
    </source>
</evidence>
<dbReference type="CDD" id="cd06223">
    <property type="entry name" value="PRTases_typeI"/>
    <property type="match status" value="1"/>
</dbReference>
<keyword evidence="1" id="KW-0472">Membrane</keyword>
<dbReference type="RefSeq" id="WP_203419403.1">
    <property type="nucleotide sequence ID" value="NZ_CP069352.1"/>
</dbReference>
<sequence>MLALITSPSAIIVKGQPDAKIIQALINSSAQGNAVGVVSNHVKPDWFDAAFSGSKVIFLKAEARQNGAVITEIAKKLNMPNYDILVLAVNTVDMQMAKNGRAVLIAADWASDAAVRGLGIKISSPQELQDLITMTNGWNGHWWYEGQEKNYSVKALVDLSGYGKELTQQLFASKLTTTVKNGGSRLTALLIVTARSLLIDGVDNAQQLFWGVYPSSKSANDDSEVLSEFTHRLRTTASRVRLAKVGEPLFIRHTASEKRSANKNANRTDPTGQITTIHLNPNYKAQIKGRNVIVIDDCTTYGISFAVASAFLLAAGALSVNGVALGKFGNQMGYYEIILSSDPFKPIAEGQFTVTKQTAFNGKTDGTAQKVLQALIP</sequence>
<dbReference type="InterPro" id="IPR029057">
    <property type="entry name" value="PRTase-like"/>
</dbReference>
<dbReference type="SUPFAM" id="SSF53271">
    <property type="entry name" value="PRTase-like"/>
    <property type="match status" value="1"/>
</dbReference>
<proteinExistence type="predicted"/>
<dbReference type="EMBL" id="CP069352">
    <property type="protein sequence ID" value="QRK83375.1"/>
    <property type="molecule type" value="Genomic_DNA"/>
</dbReference>
<reference evidence="2 3" key="1">
    <citation type="submission" date="2021-02" db="EMBL/GenBank/DDBJ databases">
        <authorList>
            <person name="Cea Torrescassana E."/>
        </authorList>
    </citation>
    <scope>NUCLEOTIDE SEQUENCE [LARGE SCALE GENOMIC DNA]</scope>
    <source>
        <strain evidence="2 3">CT364</strain>
    </source>
</reference>
<accession>A0ABX7GDC3</accession>
<name>A0ABX7GDC3_9PSED</name>
<protein>
    <submittedName>
        <fullName evidence="2">Phosphoribosyltransferase</fullName>
    </submittedName>
</protein>
<dbReference type="Gene3D" id="3.40.50.2020">
    <property type="match status" value="1"/>
</dbReference>
<reference evidence="2 3" key="2">
    <citation type="submission" date="2021-03" db="EMBL/GenBank/DDBJ databases">
        <title>P. granadensis CT364 genome publication.</title>
        <authorList>
            <person name="Stach J."/>
            <person name="Montero-Calasanz Md.C."/>
        </authorList>
    </citation>
    <scope>NUCLEOTIDE SEQUENCE [LARGE SCALE GENOMIC DNA]</scope>
    <source>
        <strain evidence="2 3">CT364</strain>
    </source>
</reference>
<keyword evidence="1" id="KW-0812">Transmembrane</keyword>